<keyword evidence="3" id="KW-0813">Transport</keyword>
<gene>
    <name evidence="9" type="primary">feuB</name>
    <name evidence="9" type="ORF">SAMEA4412692_01102</name>
</gene>
<dbReference type="CDD" id="cd06550">
    <property type="entry name" value="TM_ABC_iron-siderophores_like"/>
    <property type="match status" value="1"/>
</dbReference>
<dbReference type="InterPro" id="IPR037294">
    <property type="entry name" value="ABC_BtuC-like"/>
</dbReference>
<protein>
    <submittedName>
        <fullName evidence="9">Ferrichrome ABC transporter, permease protein</fullName>
    </submittedName>
</protein>
<dbReference type="EMBL" id="LT906439">
    <property type="protein sequence ID" value="SNU88523.1"/>
    <property type="molecule type" value="Genomic_DNA"/>
</dbReference>
<keyword evidence="6 8" id="KW-1133">Transmembrane helix</keyword>
<comment type="similarity">
    <text evidence="2">Belongs to the binding-protein-dependent transport system permease family. FecCD subfamily.</text>
</comment>
<dbReference type="OrthoDB" id="9811721at2"/>
<dbReference type="GO" id="GO:0005886">
    <property type="term" value="C:plasma membrane"/>
    <property type="evidence" value="ECO:0007669"/>
    <property type="project" value="UniProtKB-SubCell"/>
</dbReference>
<feature type="transmembrane region" description="Helical" evidence="8">
    <location>
        <begin position="243"/>
        <end position="270"/>
    </location>
</feature>
<name>A0A239SV92_9STRE</name>
<dbReference type="Pfam" id="PF01032">
    <property type="entry name" value="FecCD"/>
    <property type="match status" value="1"/>
</dbReference>
<dbReference type="RefSeq" id="WP_018373437.1">
    <property type="nucleotide sequence ID" value="NZ_LT906439.1"/>
</dbReference>
<dbReference type="SUPFAM" id="SSF81345">
    <property type="entry name" value="ABC transporter involved in vitamin B12 uptake, BtuC"/>
    <property type="match status" value="1"/>
</dbReference>
<evidence type="ECO:0000256" key="5">
    <source>
        <dbReference type="ARBA" id="ARBA00022692"/>
    </source>
</evidence>
<evidence type="ECO:0000313" key="10">
    <source>
        <dbReference type="Proteomes" id="UP000215185"/>
    </source>
</evidence>
<sequence>MKKTVSSDKPKPIWLIFLTIFALFLVGIYLSLRFGARVYSHSDIWGVLAAPDVESELQDVIMDLRLPRIVAAMLVGAAMSVAGLMMQGITRNPIADPGLLGVNAGAGLALVLAYAFFGSLHYSWILAFCLLGSVVACALVFGLSYVPRRGYNQLRLILAGAMVATLFSALGQGITIYFGLSSAVVGWQAGGLIGVNWKMVQIIGPIILIGLILAQLLAHQLTVLSFNETVAKSLGQRTGEMTVALLGIVLLLSAASVALIGAVSFVGLIIPHLVKRFCPQNYRVLLPVTMLAGATFMIWGDLVCRIYNPPYETPFNAIISLLGLPFFFWLIRKSNVL</sequence>
<feature type="transmembrane region" description="Helical" evidence="8">
    <location>
        <begin position="66"/>
        <end position="86"/>
    </location>
</feature>
<dbReference type="eggNOG" id="COG0609">
    <property type="taxonomic scope" value="Bacteria"/>
</dbReference>
<keyword evidence="7 8" id="KW-0472">Membrane</keyword>
<feature type="transmembrane region" description="Helical" evidence="8">
    <location>
        <begin position="314"/>
        <end position="331"/>
    </location>
</feature>
<feature type="transmembrane region" description="Helical" evidence="8">
    <location>
        <begin position="153"/>
        <end position="170"/>
    </location>
</feature>
<dbReference type="STRING" id="1123308.GCA_000380085_00866"/>
<feature type="transmembrane region" description="Helical" evidence="8">
    <location>
        <begin position="12"/>
        <end position="32"/>
    </location>
</feature>
<dbReference type="InterPro" id="IPR000522">
    <property type="entry name" value="ABC_transptr_permease_BtuC"/>
</dbReference>
<dbReference type="Proteomes" id="UP000215185">
    <property type="component" value="Chromosome 1"/>
</dbReference>
<dbReference type="Gene3D" id="1.10.3470.10">
    <property type="entry name" value="ABC transporter involved in vitamin B12 uptake, BtuC"/>
    <property type="match status" value="1"/>
</dbReference>
<proteinExistence type="inferred from homology"/>
<evidence type="ECO:0000256" key="6">
    <source>
        <dbReference type="ARBA" id="ARBA00022989"/>
    </source>
</evidence>
<keyword evidence="10" id="KW-1185">Reference proteome</keyword>
<evidence type="ECO:0000256" key="8">
    <source>
        <dbReference type="SAM" id="Phobius"/>
    </source>
</evidence>
<dbReference type="GO" id="GO:0033214">
    <property type="term" value="P:siderophore-iron import into cell"/>
    <property type="evidence" value="ECO:0007669"/>
    <property type="project" value="TreeGrafter"/>
</dbReference>
<evidence type="ECO:0000313" key="9">
    <source>
        <dbReference type="EMBL" id="SNU88523.1"/>
    </source>
</evidence>
<dbReference type="KEGG" id="smen:SAMEA4412692_1102"/>
<feature type="transmembrane region" description="Helical" evidence="8">
    <location>
        <begin position="123"/>
        <end position="146"/>
    </location>
</feature>
<dbReference type="FunFam" id="1.10.3470.10:FF:000001">
    <property type="entry name" value="Vitamin B12 ABC transporter permease BtuC"/>
    <property type="match status" value="1"/>
</dbReference>
<evidence type="ECO:0000256" key="7">
    <source>
        <dbReference type="ARBA" id="ARBA00023136"/>
    </source>
</evidence>
<dbReference type="PANTHER" id="PTHR30472:SF65">
    <property type="entry name" value="SIDEROPHORE TRANSPORT SYSTEM PERMEASE PROTEIN YFIZ-RELATED"/>
    <property type="match status" value="1"/>
</dbReference>
<reference evidence="9 10" key="1">
    <citation type="submission" date="2017-06" db="EMBL/GenBank/DDBJ databases">
        <authorList>
            <consortium name="Pathogen Informatics"/>
        </authorList>
    </citation>
    <scope>NUCLEOTIDE SEQUENCE [LARGE SCALE GENOMIC DNA]</scope>
    <source>
        <strain evidence="9 10">NCTC13788</strain>
    </source>
</reference>
<keyword evidence="5 8" id="KW-0812">Transmembrane</keyword>
<dbReference type="AlphaFoldDB" id="A0A239SV92"/>
<evidence type="ECO:0000256" key="2">
    <source>
        <dbReference type="ARBA" id="ARBA00007935"/>
    </source>
</evidence>
<accession>A0A239SV92</accession>
<feature type="transmembrane region" description="Helical" evidence="8">
    <location>
        <begin position="98"/>
        <end position="117"/>
    </location>
</feature>
<keyword evidence="4" id="KW-1003">Cell membrane</keyword>
<evidence type="ECO:0000256" key="3">
    <source>
        <dbReference type="ARBA" id="ARBA00022448"/>
    </source>
</evidence>
<comment type="subcellular location">
    <subcellularLocation>
        <location evidence="1">Cell membrane</location>
        <topology evidence="1">Multi-pass membrane protein</topology>
    </subcellularLocation>
</comment>
<organism evidence="9 10">
    <name type="scientific">Streptococcus merionis</name>
    <dbReference type="NCBI Taxonomy" id="400065"/>
    <lineage>
        <taxon>Bacteria</taxon>
        <taxon>Bacillati</taxon>
        <taxon>Bacillota</taxon>
        <taxon>Bacilli</taxon>
        <taxon>Lactobacillales</taxon>
        <taxon>Streptococcaceae</taxon>
        <taxon>Streptococcus</taxon>
    </lineage>
</organism>
<evidence type="ECO:0000256" key="4">
    <source>
        <dbReference type="ARBA" id="ARBA00022475"/>
    </source>
</evidence>
<dbReference type="GO" id="GO:0022857">
    <property type="term" value="F:transmembrane transporter activity"/>
    <property type="evidence" value="ECO:0007669"/>
    <property type="project" value="InterPro"/>
</dbReference>
<feature type="transmembrane region" description="Helical" evidence="8">
    <location>
        <begin position="202"/>
        <end position="223"/>
    </location>
</feature>
<dbReference type="PANTHER" id="PTHR30472">
    <property type="entry name" value="FERRIC ENTEROBACTIN TRANSPORT SYSTEM PERMEASE PROTEIN"/>
    <property type="match status" value="1"/>
</dbReference>
<evidence type="ECO:0000256" key="1">
    <source>
        <dbReference type="ARBA" id="ARBA00004651"/>
    </source>
</evidence>
<feature type="transmembrane region" description="Helical" evidence="8">
    <location>
        <begin position="282"/>
        <end position="302"/>
    </location>
</feature>